<name>A0A222FFB5_9GAMM</name>
<keyword evidence="15" id="KW-1185">Reference proteome</keyword>
<evidence type="ECO:0000256" key="6">
    <source>
        <dbReference type="ARBA" id="ARBA00022729"/>
    </source>
</evidence>
<evidence type="ECO:0000313" key="14">
    <source>
        <dbReference type="EMBL" id="ASP37194.1"/>
    </source>
</evidence>
<dbReference type="GO" id="GO:0015031">
    <property type="term" value="P:protein transport"/>
    <property type="evidence" value="ECO:0007669"/>
    <property type="project" value="UniProtKB-KW"/>
</dbReference>
<evidence type="ECO:0000256" key="4">
    <source>
        <dbReference type="ARBA" id="ARBA00016202"/>
    </source>
</evidence>
<comment type="subunit">
    <text evidence="3">Monomer.</text>
</comment>
<dbReference type="AlphaFoldDB" id="A0A222FFB5"/>
<dbReference type="Gene3D" id="2.50.20.10">
    <property type="entry name" value="Lipoprotein localisation LolA/LolB/LppX"/>
    <property type="match status" value="1"/>
</dbReference>
<dbReference type="RefSeq" id="WP_094058412.1">
    <property type="nucleotide sequence ID" value="NZ_CP022530.1"/>
</dbReference>
<evidence type="ECO:0000256" key="11">
    <source>
        <dbReference type="ARBA" id="ARBA00023237"/>
    </source>
</evidence>
<keyword evidence="12 14" id="KW-0449">Lipoprotein</keyword>
<dbReference type="CDD" id="cd16326">
    <property type="entry name" value="LolB"/>
    <property type="match status" value="1"/>
</dbReference>
<evidence type="ECO:0000256" key="2">
    <source>
        <dbReference type="ARBA" id="ARBA00009696"/>
    </source>
</evidence>
<feature type="chain" id="PRO_5012126507" description="Outer-membrane lipoprotein LolB" evidence="13">
    <location>
        <begin position="20"/>
        <end position="185"/>
    </location>
</feature>
<keyword evidence="6 13" id="KW-0732">Signal</keyword>
<evidence type="ECO:0000256" key="12">
    <source>
        <dbReference type="ARBA" id="ARBA00023288"/>
    </source>
</evidence>
<evidence type="ECO:0000256" key="9">
    <source>
        <dbReference type="ARBA" id="ARBA00023139"/>
    </source>
</evidence>
<keyword evidence="7" id="KW-0653">Protein transport</keyword>
<dbReference type="OrthoDB" id="9797618at2"/>
<evidence type="ECO:0000313" key="15">
    <source>
        <dbReference type="Proteomes" id="UP000202440"/>
    </source>
</evidence>
<reference evidence="14 15" key="1">
    <citation type="submission" date="2017-07" db="EMBL/GenBank/DDBJ databases">
        <title>Annotated genome sequence of Bacterioplanes sanyensis isolated from Red Sea.</title>
        <authorList>
            <person name="Rehman Z.U."/>
        </authorList>
    </citation>
    <scope>NUCLEOTIDE SEQUENCE [LARGE SCALE GENOMIC DNA]</scope>
    <source>
        <strain evidence="14 15">NV9</strain>
    </source>
</reference>
<evidence type="ECO:0000256" key="8">
    <source>
        <dbReference type="ARBA" id="ARBA00023136"/>
    </source>
</evidence>
<dbReference type="NCBIfam" id="TIGR00548">
    <property type="entry name" value="lolB"/>
    <property type="match status" value="1"/>
</dbReference>
<evidence type="ECO:0000256" key="3">
    <source>
        <dbReference type="ARBA" id="ARBA00011245"/>
    </source>
</evidence>
<protein>
    <recommendedName>
        <fullName evidence="4">Outer-membrane lipoprotein LolB</fullName>
    </recommendedName>
</protein>
<feature type="signal peptide" evidence="13">
    <location>
        <begin position="1"/>
        <end position="19"/>
    </location>
</feature>
<accession>A0A222FFB5</accession>
<evidence type="ECO:0000256" key="13">
    <source>
        <dbReference type="SAM" id="SignalP"/>
    </source>
</evidence>
<sequence>MIKAFVIAGLLLLSGCASFTSQPAPSERLSWEVRGKLSVTTPQDTVTGYLTWEQHDSAYDLFISGPLGQGASRLNGSDAFAELTLPGWQQPQRAESAEQLLEHYMGWSFPVANVRYWVQGQPSPGGEAKIKKDAQGRLTTLQQHGWSIRYSRYSRHGQRWLPGLIKVSGYEHKFIFAIKEWTLRG</sequence>
<dbReference type="GO" id="GO:0009279">
    <property type="term" value="C:cell outer membrane"/>
    <property type="evidence" value="ECO:0007669"/>
    <property type="project" value="UniProtKB-SubCell"/>
</dbReference>
<proteinExistence type="inferred from homology"/>
<dbReference type="InterPro" id="IPR029046">
    <property type="entry name" value="LolA/LolB/LppX"/>
</dbReference>
<organism evidence="14 15">
    <name type="scientific">Bacterioplanes sanyensis</name>
    <dbReference type="NCBI Taxonomy" id="1249553"/>
    <lineage>
        <taxon>Bacteria</taxon>
        <taxon>Pseudomonadati</taxon>
        <taxon>Pseudomonadota</taxon>
        <taxon>Gammaproteobacteria</taxon>
        <taxon>Oceanospirillales</taxon>
        <taxon>Oceanospirillaceae</taxon>
        <taxon>Bacterioplanes</taxon>
    </lineage>
</organism>
<keyword evidence="5" id="KW-0813">Transport</keyword>
<keyword evidence="9" id="KW-0564">Palmitate</keyword>
<keyword evidence="10" id="KW-0143">Chaperone</keyword>
<gene>
    <name evidence="14" type="primary">lolB</name>
    <name evidence="14" type="ORF">CHH28_00170</name>
</gene>
<evidence type="ECO:0000256" key="5">
    <source>
        <dbReference type="ARBA" id="ARBA00022448"/>
    </source>
</evidence>
<keyword evidence="8" id="KW-0472">Membrane</keyword>
<dbReference type="PROSITE" id="PS51257">
    <property type="entry name" value="PROKAR_LIPOPROTEIN"/>
    <property type="match status" value="1"/>
</dbReference>
<evidence type="ECO:0000256" key="10">
    <source>
        <dbReference type="ARBA" id="ARBA00023186"/>
    </source>
</evidence>
<dbReference type="KEGG" id="bsan:CHH28_00170"/>
<dbReference type="SUPFAM" id="SSF89392">
    <property type="entry name" value="Prokaryotic lipoproteins and lipoprotein localization factors"/>
    <property type="match status" value="1"/>
</dbReference>
<keyword evidence="11" id="KW-0998">Cell outer membrane</keyword>
<comment type="subcellular location">
    <subcellularLocation>
        <location evidence="1">Cell outer membrane</location>
        <topology evidence="1">Lipid-anchor</topology>
    </subcellularLocation>
</comment>
<evidence type="ECO:0000256" key="1">
    <source>
        <dbReference type="ARBA" id="ARBA00004459"/>
    </source>
</evidence>
<dbReference type="EMBL" id="CP022530">
    <property type="protein sequence ID" value="ASP37194.1"/>
    <property type="molecule type" value="Genomic_DNA"/>
</dbReference>
<dbReference type="Proteomes" id="UP000202440">
    <property type="component" value="Chromosome"/>
</dbReference>
<dbReference type="Pfam" id="PF03550">
    <property type="entry name" value="LolB"/>
    <property type="match status" value="1"/>
</dbReference>
<evidence type="ECO:0000256" key="7">
    <source>
        <dbReference type="ARBA" id="ARBA00022927"/>
    </source>
</evidence>
<comment type="similarity">
    <text evidence="2">Belongs to the LolB family.</text>
</comment>
<dbReference type="InterPro" id="IPR004565">
    <property type="entry name" value="OM_lipoprot_LolB"/>
</dbReference>